<dbReference type="InterPro" id="IPR045623">
    <property type="entry name" value="LigXa_C"/>
</dbReference>
<dbReference type="Proteomes" id="UP001293718">
    <property type="component" value="Unassembled WGS sequence"/>
</dbReference>
<gene>
    <name evidence="7" type="ORF">SM757_09750</name>
</gene>
<keyword evidence="4" id="KW-0408">Iron</keyword>
<keyword evidence="1" id="KW-0001">2Fe-2S</keyword>
<dbReference type="SUPFAM" id="SSF50022">
    <property type="entry name" value="ISP domain"/>
    <property type="match status" value="1"/>
</dbReference>
<comment type="caution">
    <text evidence="7">The sequence shown here is derived from an EMBL/GenBank/DDBJ whole genome shotgun (WGS) entry which is preliminary data.</text>
</comment>
<keyword evidence="3" id="KW-0560">Oxidoreductase</keyword>
<feature type="domain" description="Rieske" evidence="6">
    <location>
        <begin position="27"/>
        <end position="134"/>
    </location>
</feature>
<evidence type="ECO:0000256" key="3">
    <source>
        <dbReference type="ARBA" id="ARBA00023002"/>
    </source>
</evidence>
<evidence type="ECO:0000313" key="8">
    <source>
        <dbReference type="Proteomes" id="UP001293718"/>
    </source>
</evidence>
<dbReference type="PROSITE" id="PS00570">
    <property type="entry name" value="RING_HYDROXYL_ALPHA"/>
    <property type="match status" value="1"/>
</dbReference>
<reference evidence="7 8" key="1">
    <citation type="submission" date="2023-11" db="EMBL/GenBank/DDBJ databases">
        <title>Draft genome of Azohydromonas lata strain H1 (DSM1123), a polyhydroxyalkanoate producer.</title>
        <authorList>
            <person name="Traversa D."/>
            <person name="D'Addabbo P."/>
            <person name="Pazzani C."/>
            <person name="Manzari C."/>
            <person name="Chiara M."/>
            <person name="Scrascia M."/>
        </authorList>
    </citation>
    <scope>NUCLEOTIDE SEQUENCE [LARGE SCALE GENOMIC DNA]</scope>
    <source>
        <strain evidence="7 8">H1</strain>
    </source>
</reference>
<dbReference type="PANTHER" id="PTHR21266">
    <property type="entry name" value="IRON-SULFUR DOMAIN CONTAINING PROTEIN"/>
    <property type="match status" value="1"/>
</dbReference>
<sequence length="439" mass="49127">MLTRQENELLCRVEGDAPMGQLMRRHWTPVCLIEEVSEVDGTPVKARVFGEDLVVFRDSDGRVGVMDEYCPHRRASLVYGRNEEGGLRCLYHGWKMDVEGNVLEMVSEPAASGMAEKVKHKAYPVQEWGGMVWAYMGPQDAVPEFVPPRWAPTAQASVSIAKAILPCNWAQILEGAIDSAHSSSLHSSDMVPARVDGAKATANAWLRPSTDKAPRLQVQRGEYGFRYAAIRRPIKDAATHDYVRSTVFVAPATALIPPNNLYNVANINVPCDDTSTAFYFIAWGHPSQTPETETWRRFLRQTVGVDLDQYYRPLRNQDNRFWQDRQAMKAGNFTGITGFPNQDIAMWVTMGAIADRTNDRLGASDLAIVEFRKQMLEAVRAFQNGETAIGSGDKAIPQEVCAFQAIVPKTTDWRAFEIRPVWADGLERPEMEPSYSVKA</sequence>
<keyword evidence="2" id="KW-0479">Metal-binding</keyword>
<evidence type="ECO:0000259" key="6">
    <source>
        <dbReference type="PROSITE" id="PS51296"/>
    </source>
</evidence>
<organism evidence="7 8">
    <name type="scientific">Azohydromonas lata</name>
    <dbReference type="NCBI Taxonomy" id="45677"/>
    <lineage>
        <taxon>Bacteria</taxon>
        <taxon>Pseudomonadati</taxon>
        <taxon>Pseudomonadota</taxon>
        <taxon>Betaproteobacteria</taxon>
        <taxon>Burkholderiales</taxon>
        <taxon>Sphaerotilaceae</taxon>
        <taxon>Azohydromonas</taxon>
    </lineage>
</organism>
<dbReference type="InterPro" id="IPR050584">
    <property type="entry name" value="Cholesterol_7-desaturase"/>
</dbReference>
<protein>
    <submittedName>
        <fullName evidence="7">Rieske 2Fe-2S domain-containing protein</fullName>
    </submittedName>
</protein>
<dbReference type="SUPFAM" id="SSF55961">
    <property type="entry name" value="Bet v1-like"/>
    <property type="match status" value="1"/>
</dbReference>
<keyword evidence="5" id="KW-0411">Iron-sulfur</keyword>
<dbReference type="CDD" id="cd03479">
    <property type="entry name" value="Rieske_RO_Alpha_PhDO_like"/>
    <property type="match status" value="1"/>
</dbReference>
<evidence type="ECO:0000313" key="7">
    <source>
        <dbReference type="EMBL" id="MDZ5456853.1"/>
    </source>
</evidence>
<keyword evidence="8" id="KW-1185">Reference proteome</keyword>
<dbReference type="InterPro" id="IPR036922">
    <property type="entry name" value="Rieske_2Fe-2S_sf"/>
</dbReference>
<dbReference type="Pfam" id="PF00355">
    <property type="entry name" value="Rieske"/>
    <property type="match status" value="1"/>
</dbReference>
<dbReference type="EMBL" id="JAXOJX010000012">
    <property type="protein sequence ID" value="MDZ5456853.1"/>
    <property type="molecule type" value="Genomic_DNA"/>
</dbReference>
<dbReference type="InterPro" id="IPR017941">
    <property type="entry name" value="Rieske_2Fe-2S"/>
</dbReference>
<evidence type="ECO:0000256" key="1">
    <source>
        <dbReference type="ARBA" id="ARBA00022714"/>
    </source>
</evidence>
<dbReference type="Pfam" id="PF19301">
    <property type="entry name" value="LigXa_C"/>
    <property type="match status" value="1"/>
</dbReference>
<evidence type="ECO:0000256" key="2">
    <source>
        <dbReference type="ARBA" id="ARBA00022723"/>
    </source>
</evidence>
<dbReference type="RefSeq" id="WP_322465289.1">
    <property type="nucleotide sequence ID" value="NZ_JAXOJX010000012.1"/>
</dbReference>
<dbReference type="Gene3D" id="2.102.10.10">
    <property type="entry name" value="Rieske [2Fe-2S] iron-sulphur domain"/>
    <property type="match status" value="1"/>
</dbReference>
<evidence type="ECO:0000256" key="5">
    <source>
        <dbReference type="ARBA" id="ARBA00023014"/>
    </source>
</evidence>
<name>A0ABU5ICJ9_9BURK</name>
<dbReference type="PROSITE" id="PS51296">
    <property type="entry name" value="RIESKE"/>
    <property type="match status" value="1"/>
</dbReference>
<dbReference type="PANTHER" id="PTHR21266:SF59">
    <property type="entry name" value="BLR4922 PROTEIN"/>
    <property type="match status" value="1"/>
</dbReference>
<dbReference type="InterPro" id="IPR015881">
    <property type="entry name" value="ARHD_Rieske_2Fe_2S"/>
</dbReference>
<proteinExistence type="predicted"/>
<evidence type="ECO:0000256" key="4">
    <source>
        <dbReference type="ARBA" id="ARBA00023004"/>
    </source>
</evidence>
<accession>A0ABU5ICJ9</accession>